<organism evidence="1 2">
    <name type="scientific">Streptomyces canus</name>
    <dbReference type="NCBI Taxonomy" id="58343"/>
    <lineage>
        <taxon>Bacteria</taxon>
        <taxon>Bacillati</taxon>
        <taxon>Actinomycetota</taxon>
        <taxon>Actinomycetes</taxon>
        <taxon>Kitasatosporales</taxon>
        <taxon>Streptomycetaceae</taxon>
        <taxon>Streptomyces</taxon>
        <taxon>Streptomyces aurantiacus group</taxon>
    </lineage>
</organism>
<evidence type="ECO:0008006" key="3">
    <source>
        <dbReference type="Google" id="ProtNLM"/>
    </source>
</evidence>
<sequence>MGIIALAPHLAGLLSPFPVFGVVMAVFTHRTHGASAAVSVLDGLIMGLAAPPSSSSPWPSRSHRSD</sequence>
<comment type="caution">
    <text evidence="1">The sequence shown here is derived from an EMBL/GenBank/DDBJ whole genome shotgun (WGS) entry which is preliminary data.</text>
</comment>
<evidence type="ECO:0000313" key="2">
    <source>
        <dbReference type="Proteomes" id="UP001234216"/>
    </source>
</evidence>
<gene>
    <name evidence="1" type="ORF">QFZ22_000613</name>
</gene>
<accession>A0AAW8F773</accession>
<dbReference type="AlphaFoldDB" id="A0AAW8F773"/>
<proteinExistence type="predicted"/>
<reference evidence="1" key="1">
    <citation type="submission" date="2023-07" db="EMBL/GenBank/DDBJ databases">
        <title>Comparative genomics of wheat-associated soil bacteria to identify genetic determinants of phenazine resistance.</title>
        <authorList>
            <person name="Mouncey N."/>
        </authorList>
    </citation>
    <scope>NUCLEOTIDE SEQUENCE</scope>
    <source>
        <strain evidence="1">V4I22</strain>
    </source>
</reference>
<name>A0AAW8F773_9ACTN</name>
<dbReference type="Proteomes" id="UP001234216">
    <property type="component" value="Unassembled WGS sequence"/>
</dbReference>
<evidence type="ECO:0000313" key="1">
    <source>
        <dbReference type="EMBL" id="MDQ0904628.1"/>
    </source>
</evidence>
<protein>
    <recommendedName>
        <fullName evidence="3">Major facilitator superfamily (MFS) profile domain-containing protein</fullName>
    </recommendedName>
</protein>
<dbReference type="RefSeq" id="WP_306972206.1">
    <property type="nucleotide sequence ID" value="NZ_JAUSZV010000004.1"/>
</dbReference>
<dbReference type="EMBL" id="JAUSZV010000004">
    <property type="protein sequence ID" value="MDQ0904628.1"/>
    <property type="molecule type" value="Genomic_DNA"/>
</dbReference>